<dbReference type="Proteomes" id="UP000314983">
    <property type="component" value="Chromosome 11"/>
</dbReference>
<organism evidence="1 2">
    <name type="scientific">Electrophorus electricus</name>
    <name type="common">Electric eel</name>
    <name type="synonym">Gymnotus electricus</name>
    <dbReference type="NCBI Taxonomy" id="8005"/>
    <lineage>
        <taxon>Eukaryota</taxon>
        <taxon>Metazoa</taxon>
        <taxon>Chordata</taxon>
        <taxon>Craniata</taxon>
        <taxon>Vertebrata</taxon>
        <taxon>Euteleostomi</taxon>
        <taxon>Actinopterygii</taxon>
        <taxon>Neopterygii</taxon>
        <taxon>Teleostei</taxon>
        <taxon>Ostariophysi</taxon>
        <taxon>Gymnotiformes</taxon>
        <taxon>Gymnotoidei</taxon>
        <taxon>Gymnotidae</taxon>
        <taxon>Electrophorus</taxon>
    </lineage>
</organism>
<sequence length="188" mass="21148">SHIANFRDFKLYLRCSEPLKKRQAQVKDFSGSEKIWDALGAVIVATECNDQGIPLTHGSIMECYDVHDDTGVSTHNELQNRGEDEEQFHLKRCLSKGKYLCLTTSMAPSICQLKMHVQLQEHIEVTCQHWLFLSGKLLTNRMLLRDTKNPDGLCNPGPSYTTCHPQLSMLCELTGTIMEGCTVCTTGK</sequence>
<reference evidence="1" key="5">
    <citation type="submission" date="2025-09" db="UniProtKB">
        <authorList>
            <consortium name="Ensembl"/>
        </authorList>
    </citation>
    <scope>IDENTIFICATION</scope>
</reference>
<dbReference type="AlphaFoldDB" id="A0A4W4E3C4"/>
<proteinExistence type="predicted"/>
<evidence type="ECO:0000313" key="1">
    <source>
        <dbReference type="Ensembl" id="ENSEEEP00000005680.1"/>
    </source>
</evidence>
<reference evidence="1" key="3">
    <citation type="submission" date="2020-05" db="EMBL/GenBank/DDBJ databases">
        <title>Electrophorus electricus (electric eel) genome, fEleEle1, primary haplotype.</title>
        <authorList>
            <person name="Myers G."/>
            <person name="Meyer A."/>
            <person name="Fedrigo O."/>
            <person name="Formenti G."/>
            <person name="Rhie A."/>
            <person name="Tracey A."/>
            <person name="Sims Y."/>
            <person name="Jarvis E.D."/>
        </authorList>
    </citation>
    <scope>NUCLEOTIDE SEQUENCE [LARGE SCALE GENOMIC DNA]</scope>
</reference>
<keyword evidence="2" id="KW-1185">Reference proteome</keyword>
<accession>A0A4W4E3C4</accession>
<evidence type="ECO:0000313" key="2">
    <source>
        <dbReference type="Proteomes" id="UP000314983"/>
    </source>
</evidence>
<protein>
    <submittedName>
        <fullName evidence="1">Uncharacterized protein</fullName>
    </submittedName>
</protein>
<reference evidence="2" key="1">
    <citation type="journal article" date="2014" name="Science">
        <title>Nonhuman genetics. Genomic basis for the convergent evolution of electric organs.</title>
        <authorList>
            <person name="Gallant J.R."/>
            <person name="Traeger L.L."/>
            <person name="Volkening J.D."/>
            <person name="Moffett H."/>
            <person name="Chen P.H."/>
            <person name="Novina C.D."/>
            <person name="Phillips G.N.Jr."/>
            <person name="Anand R."/>
            <person name="Wells G.B."/>
            <person name="Pinch M."/>
            <person name="Guth R."/>
            <person name="Unguez G.A."/>
            <person name="Albert J.S."/>
            <person name="Zakon H.H."/>
            <person name="Samanta M.P."/>
            <person name="Sussman M.R."/>
        </authorList>
    </citation>
    <scope>NUCLEOTIDE SEQUENCE [LARGE SCALE GENOMIC DNA]</scope>
</reference>
<reference evidence="2" key="2">
    <citation type="journal article" date="2017" name="Sci. Adv.">
        <title>A tail of two voltages: Proteomic comparison of the three electric organs of the electric eel.</title>
        <authorList>
            <person name="Traeger L.L."/>
            <person name="Sabat G."/>
            <person name="Barrett-Wilt G.A."/>
            <person name="Wells G.B."/>
            <person name="Sussman M.R."/>
        </authorList>
    </citation>
    <scope>NUCLEOTIDE SEQUENCE [LARGE SCALE GENOMIC DNA]</scope>
</reference>
<dbReference type="InterPro" id="IPR029071">
    <property type="entry name" value="Ubiquitin-like_domsf"/>
</dbReference>
<dbReference type="SUPFAM" id="SSF54236">
    <property type="entry name" value="Ubiquitin-like"/>
    <property type="match status" value="1"/>
</dbReference>
<name>A0A4W4E3C4_ELEEL</name>
<reference evidence="1" key="4">
    <citation type="submission" date="2025-08" db="UniProtKB">
        <authorList>
            <consortium name="Ensembl"/>
        </authorList>
    </citation>
    <scope>IDENTIFICATION</scope>
</reference>
<dbReference type="Ensembl" id="ENSEEET00000005757.2">
    <property type="protein sequence ID" value="ENSEEEP00000005680.1"/>
    <property type="gene ID" value="ENSEEEG00000002997.2"/>
</dbReference>